<dbReference type="Gene3D" id="3.40.50.1240">
    <property type="entry name" value="Phosphoglycerate mutase-like"/>
    <property type="match status" value="1"/>
</dbReference>
<gene>
    <name evidence="3" type="ORF">CGZ92_06245</name>
</gene>
<proteinExistence type="predicted"/>
<dbReference type="PROSITE" id="PS00683">
    <property type="entry name" value="RHODANESE_2"/>
    <property type="match status" value="1"/>
</dbReference>
<dbReference type="InterPro" id="IPR001307">
    <property type="entry name" value="Thiosulphate_STrfase_CS"/>
</dbReference>
<feature type="region of interest" description="Disordered" evidence="2">
    <location>
        <begin position="20"/>
        <end position="44"/>
    </location>
</feature>
<protein>
    <submittedName>
        <fullName evidence="3">Phosphoglycerate mutase</fullName>
    </submittedName>
</protein>
<dbReference type="EMBL" id="NMVI01000015">
    <property type="protein sequence ID" value="OYN87856.1"/>
    <property type="molecule type" value="Genomic_DNA"/>
</dbReference>
<evidence type="ECO:0000256" key="2">
    <source>
        <dbReference type="SAM" id="MobiDB-lite"/>
    </source>
</evidence>
<evidence type="ECO:0000313" key="4">
    <source>
        <dbReference type="Proteomes" id="UP000216533"/>
    </source>
</evidence>
<dbReference type="GO" id="GO:0004792">
    <property type="term" value="F:thiosulfate-cyanide sulfurtransferase activity"/>
    <property type="evidence" value="ECO:0007669"/>
    <property type="project" value="InterPro"/>
</dbReference>
<dbReference type="SMART" id="SM00855">
    <property type="entry name" value="PGAM"/>
    <property type="match status" value="1"/>
</dbReference>
<organism evidence="3 4">
    <name type="scientific">Parenemella sanctibonifatiensis</name>
    <dbReference type="NCBI Taxonomy" id="2016505"/>
    <lineage>
        <taxon>Bacteria</taxon>
        <taxon>Bacillati</taxon>
        <taxon>Actinomycetota</taxon>
        <taxon>Actinomycetes</taxon>
        <taxon>Propionibacteriales</taxon>
        <taxon>Propionibacteriaceae</taxon>
        <taxon>Parenemella</taxon>
    </lineage>
</organism>
<dbReference type="Proteomes" id="UP000216533">
    <property type="component" value="Unassembled WGS sequence"/>
</dbReference>
<accession>A0A255E8M0</accession>
<reference evidence="3 4" key="1">
    <citation type="submission" date="2017-07" db="EMBL/GenBank/DDBJ databases">
        <title>Draft whole genome sequences of clinical Proprionibacteriaceae strains.</title>
        <authorList>
            <person name="Bernier A.-M."/>
            <person name="Bernard K."/>
            <person name="Domingo M.-C."/>
        </authorList>
    </citation>
    <scope>NUCLEOTIDE SEQUENCE [LARGE SCALE GENOMIC DNA]</scope>
    <source>
        <strain evidence="3 4">NML 160184</strain>
    </source>
</reference>
<evidence type="ECO:0000256" key="1">
    <source>
        <dbReference type="PIRSR" id="PIRSR613078-2"/>
    </source>
</evidence>
<dbReference type="CDD" id="cd07067">
    <property type="entry name" value="HP_PGM_like"/>
    <property type="match status" value="1"/>
</dbReference>
<dbReference type="Pfam" id="PF00300">
    <property type="entry name" value="His_Phos_1"/>
    <property type="match status" value="1"/>
</dbReference>
<dbReference type="PANTHER" id="PTHR47623">
    <property type="entry name" value="OS09G0287300 PROTEIN"/>
    <property type="match status" value="1"/>
</dbReference>
<dbReference type="InterPro" id="IPR029033">
    <property type="entry name" value="His_PPase_superfam"/>
</dbReference>
<feature type="binding site" evidence="1">
    <location>
        <position position="63"/>
    </location>
    <ligand>
        <name>substrate</name>
    </ligand>
</feature>
<evidence type="ECO:0000313" key="3">
    <source>
        <dbReference type="EMBL" id="OYN87856.1"/>
    </source>
</evidence>
<dbReference type="PANTHER" id="PTHR47623:SF1">
    <property type="entry name" value="OS09G0287300 PROTEIN"/>
    <property type="match status" value="1"/>
</dbReference>
<name>A0A255E8M0_9ACTN</name>
<sequence>MMAVSFVRTLILLRHGKSSWTADTNDSDRPLASRGRLDAHNAGRSIKRHRLNPDLVVCSPTQRSKDTWECVADAGLEPQAVAYSTSVEHGPASELARDLVSTPGMVRCLMMVGHTPTMRDLIDQLARPDGDNPAWRKLGDRFPTGAFAVLTFDGGWEEWVGPTGRLALFEAPGRAAVTG</sequence>
<dbReference type="SUPFAM" id="SSF53254">
    <property type="entry name" value="Phosphoglycerate mutase-like"/>
    <property type="match status" value="1"/>
</dbReference>
<feature type="compositionally biased region" description="Basic and acidic residues" evidence="2">
    <location>
        <begin position="26"/>
        <end position="41"/>
    </location>
</feature>
<dbReference type="AlphaFoldDB" id="A0A255E8M0"/>
<dbReference type="InterPro" id="IPR013078">
    <property type="entry name" value="His_Pase_superF_clade-1"/>
</dbReference>
<comment type="caution">
    <text evidence="3">The sequence shown here is derived from an EMBL/GenBank/DDBJ whole genome shotgun (WGS) entry which is preliminary data.</text>
</comment>